<protein>
    <submittedName>
        <fullName evidence="1">Uncharacterized protein</fullName>
    </submittedName>
</protein>
<dbReference type="EMBL" id="JABMKX010000015">
    <property type="protein sequence ID" value="NQX48442.1"/>
    <property type="molecule type" value="Genomic_DNA"/>
</dbReference>
<evidence type="ECO:0000313" key="1">
    <source>
        <dbReference type="EMBL" id="NQX48442.1"/>
    </source>
</evidence>
<sequence length="61" mass="7101">MTKQPSVRLLLLWLMTDLDEIRDEQDTLEMVIPEHQILRFQFIFLAETDAILLKDGAVVST</sequence>
<dbReference type="Proteomes" id="UP000711047">
    <property type="component" value="Unassembled WGS sequence"/>
</dbReference>
<accession>A0ABX2DV33</accession>
<evidence type="ECO:0000313" key="2">
    <source>
        <dbReference type="Proteomes" id="UP000711047"/>
    </source>
</evidence>
<keyword evidence="2" id="KW-1185">Reference proteome</keyword>
<comment type="caution">
    <text evidence="1">The sequence shown here is derived from an EMBL/GenBank/DDBJ whole genome shotgun (WGS) entry which is preliminary data.</text>
</comment>
<dbReference type="RefSeq" id="WP_173138562.1">
    <property type="nucleotide sequence ID" value="NZ_JABMKX010000015.1"/>
</dbReference>
<organism evidence="1 2">
    <name type="scientific">Paenibacillus tritici</name>
    <dbReference type="NCBI Taxonomy" id="1873425"/>
    <lineage>
        <taxon>Bacteria</taxon>
        <taxon>Bacillati</taxon>
        <taxon>Bacillota</taxon>
        <taxon>Bacilli</taxon>
        <taxon>Bacillales</taxon>
        <taxon>Paenibacillaceae</taxon>
        <taxon>Paenibacillus</taxon>
    </lineage>
</organism>
<name>A0ABX2DV33_9BACL</name>
<proteinExistence type="predicted"/>
<reference evidence="1 2" key="1">
    <citation type="submission" date="2020-05" db="EMBL/GenBank/DDBJ databases">
        <title>Paenibacillus glebae, sp. nov., Paenibacillus humi sp. nov., Paenibacillus pedi sp. nov., Paenibacillus terrestris sp. nov. and Paenibacillus terricola sp. nov., isolated from a forest top soil sample.</title>
        <authorList>
            <person name="Qi S."/>
            <person name="Carlier A."/>
            <person name="Cnockaert M."/>
            <person name="Vandamme P."/>
        </authorList>
    </citation>
    <scope>NUCLEOTIDE SEQUENCE [LARGE SCALE GENOMIC DNA]</scope>
    <source>
        <strain evidence="1 2">LMG 29502</strain>
    </source>
</reference>
<gene>
    <name evidence="1" type="ORF">HQN87_24235</name>
</gene>